<comment type="caution">
    <text evidence="1">The sequence shown here is derived from an EMBL/GenBank/DDBJ whole genome shotgun (WGS) entry which is preliminary data.</text>
</comment>
<organism evidence="1">
    <name type="scientific">Vibrio vulnificus</name>
    <dbReference type="NCBI Taxonomy" id="672"/>
    <lineage>
        <taxon>Bacteria</taxon>
        <taxon>Pseudomonadati</taxon>
        <taxon>Pseudomonadota</taxon>
        <taxon>Gammaproteobacteria</taxon>
        <taxon>Vibrionales</taxon>
        <taxon>Vibrionaceae</taxon>
        <taxon>Vibrio</taxon>
    </lineage>
</organism>
<reference evidence="1" key="2">
    <citation type="submission" date="2019-01" db="EMBL/GenBank/DDBJ databases">
        <authorList>
            <consortium name="NCBI Pathogen Detection Project"/>
        </authorList>
    </citation>
    <scope>NUCLEOTIDE SEQUENCE</scope>
    <source>
        <strain evidence="1">BCW_3452</strain>
    </source>
</reference>
<gene>
    <name evidence="1" type="ORF">I7730_00255</name>
</gene>
<sequence length="148" mass="16636">MTIVQRFDGDNWSPIEATSLRESDIFIANGNTYIAKGPASVDTESGKLTISADPYSEGPIIIDLGGNPETEYIMMVSDFVGSGVTNFNDGTMMICDMNCKHGYVYSPRLAIKDLNEFCKKHKETYSKFYDKHRDEIDDGKAIHLESFW</sequence>
<name>A0A8H9MZ37_VIBVL</name>
<accession>A0A8H9MZ37</accession>
<dbReference type="Proteomes" id="UP000863257">
    <property type="component" value="Unassembled WGS sequence"/>
</dbReference>
<dbReference type="AlphaFoldDB" id="A0A8H9MZ37"/>
<evidence type="ECO:0000313" key="1">
    <source>
        <dbReference type="EMBL" id="HAS8538230.1"/>
    </source>
</evidence>
<protein>
    <submittedName>
        <fullName evidence="1">Uncharacterized protein</fullName>
    </submittedName>
</protein>
<reference evidence="1" key="1">
    <citation type="journal article" date="2018" name="Genome Biol.">
        <title>SKESA: strategic k-mer extension for scrupulous assemblies.</title>
        <authorList>
            <person name="Souvorov A."/>
            <person name="Agarwala R."/>
            <person name="Lipman D.J."/>
        </authorList>
    </citation>
    <scope>NUCLEOTIDE SEQUENCE</scope>
    <source>
        <strain evidence="1">BCW_3452</strain>
    </source>
</reference>
<dbReference type="EMBL" id="DACRBY010000001">
    <property type="protein sequence ID" value="HAS8538230.1"/>
    <property type="molecule type" value="Genomic_DNA"/>
</dbReference>
<proteinExistence type="predicted"/>